<proteinExistence type="inferred from homology"/>
<dbReference type="EMBL" id="CAJNDS010001779">
    <property type="protein sequence ID" value="CAE7278387.1"/>
    <property type="molecule type" value="Genomic_DNA"/>
</dbReference>
<dbReference type="GO" id="GO:0005874">
    <property type="term" value="C:microtubule"/>
    <property type="evidence" value="ECO:0007669"/>
    <property type="project" value="UniProtKB-KW"/>
</dbReference>
<keyword evidence="7" id="KW-1185">Reference proteome</keyword>
<dbReference type="PRINTS" id="PR01161">
    <property type="entry name" value="TUBULIN"/>
</dbReference>
<keyword evidence="3" id="KW-0547">Nucleotide-binding</keyword>
<comment type="caution">
    <text evidence="6">The sequence shown here is derived from an EMBL/GenBank/DDBJ whole genome shotgun (WGS) entry which is preliminary data.</text>
</comment>
<dbReference type="SMART" id="SM00864">
    <property type="entry name" value="Tubulin"/>
    <property type="match status" value="1"/>
</dbReference>
<sequence>MSSRACGECISIHVGQAGCQIGSETWRLLCQEHGILPDGTRNAERASGAEIDLAPDTCFSESFAGLHQPRAIFVDTDPTTRSELLSQHPQLFLPQSLLGYKHDCKNNFFCGREAATEGKVTEDVLDQVRLALDRCSYPQGFIVTQAFGGGTGAGIGTHLLQSLRDAFDKKVICHPVVYPSMFPSSMVEPYNCVLASFFLGESTDVSLILDNQAIYDICETKEDVSSLDLKNVNKLIAQCISMCTAPVRFPSQLHLSMAEMAVHLAPTPKLRYQVASLAPIRHPHACAVAETVRELLHPKSLLCSLTHLQTNRYVSAVFLLRGKGAKRTEHERGTQPEEKIVKAEDVAQSLQRLVDQGPSSPLKFAPGVSPGYKADVVGVPMCRAADDALAQSPIFGMMMGNTTAVRELLVQQFQKFLQLFFRRAYVWKFLEANGDMDDFYEAKDAMEAQINHYEELLLGFVEEENKQLEMPRLDRCPLGTLDHTPLLERGPDALADASKLCRSKHDLFESYDDSELTCLPTQLSPQTLVGKAGNGVGNAFWQKLRQEHKLDRDAEGRRDPSGYVDVFFDEVASGKAAAEYVPRAVLVDTNMTDLTAATQDPALGDLLRRRPENVVGREACSGNSYAQVVAECSDLASQCVEAVRKEVEKCNCIQGVQFCNAVSGGTGSGLSYLVSVALRDYLDKRSSCVNQSFVLVPAPGMVDVVIEPYNACLALQGQLEYLDQVFLADNRALSGVEFTREPSVRSPGQCQT</sequence>
<dbReference type="PROSITE" id="PS00227">
    <property type="entry name" value="TUBULIN"/>
    <property type="match status" value="2"/>
</dbReference>
<dbReference type="InterPro" id="IPR036525">
    <property type="entry name" value="Tubulin/FtsZ_GTPase_sf"/>
</dbReference>
<comment type="similarity">
    <text evidence="1">Belongs to the tubulin family.</text>
</comment>
<dbReference type="InterPro" id="IPR003008">
    <property type="entry name" value="Tubulin_FtsZ_GTPase"/>
</dbReference>
<evidence type="ECO:0000256" key="3">
    <source>
        <dbReference type="ARBA" id="ARBA00022741"/>
    </source>
</evidence>
<feature type="domain" description="Tubulin/FtsZ GTPase" evidence="5">
    <location>
        <begin position="55"/>
        <end position="251"/>
    </location>
</feature>
<reference evidence="6" key="1">
    <citation type="submission" date="2021-02" db="EMBL/GenBank/DDBJ databases">
        <authorList>
            <person name="Dougan E. K."/>
            <person name="Rhodes N."/>
            <person name="Thang M."/>
            <person name="Chan C."/>
        </authorList>
    </citation>
    <scope>NUCLEOTIDE SEQUENCE</scope>
</reference>
<accession>A0A812N745</accession>
<dbReference type="PANTHER" id="PTHR11588">
    <property type="entry name" value="TUBULIN"/>
    <property type="match status" value="1"/>
</dbReference>
<dbReference type="InterPro" id="IPR017975">
    <property type="entry name" value="Tubulin_CS"/>
</dbReference>
<evidence type="ECO:0000313" key="7">
    <source>
        <dbReference type="Proteomes" id="UP000604046"/>
    </source>
</evidence>
<keyword evidence="4" id="KW-0342">GTP-binding</keyword>
<dbReference type="GO" id="GO:0007017">
    <property type="term" value="P:microtubule-based process"/>
    <property type="evidence" value="ECO:0007669"/>
    <property type="project" value="InterPro"/>
</dbReference>
<dbReference type="InterPro" id="IPR000217">
    <property type="entry name" value="Tubulin"/>
</dbReference>
<keyword evidence="2" id="KW-0493">Microtubule</keyword>
<dbReference type="Pfam" id="PF00091">
    <property type="entry name" value="Tubulin"/>
    <property type="match status" value="2"/>
</dbReference>
<evidence type="ECO:0000259" key="5">
    <source>
        <dbReference type="SMART" id="SM00864"/>
    </source>
</evidence>
<organism evidence="6 7">
    <name type="scientific">Symbiodinium natans</name>
    <dbReference type="NCBI Taxonomy" id="878477"/>
    <lineage>
        <taxon>Eukaryota</taxon>
        <taxon>Sar</taxon>
        <taxon>Alveolata</taxon>
        <taxon>Dinophyceae</taxon>
        <taxon>Suessiales</taxon>
        <taxon>Symbiodiniaceae</taxon>
        <taxon>Symbiodinium</taxon>
    </lineage>
</organism>
<protein>
    <submittedName>
        <fullName evidence="6">TUBA6 protein</fullName>
    </submittedName>
</protein>
<name>A0A812N745_9DINO</name>
<dbReference type="InterPro" id="IPR004057">
    <property type="entry name" value="Epsilon_tubulin"/>
</dbReference>
<evidence type="ECO:0000256" key="2">
    <source>
        <dbReference type="ARBA" id="ARBA00022701"/>
    </source>
</evidence>
<dbReference type="AlphaFoldDB" id="A0A812N745"/>
<dbReference type="SUPFAM" id="SSF52490">
    <property type="entry name" value="Tubulin nucleotide-binding domain-like"/>
    <property type="match status" value="2"/>
</dbReference>
<evidence type="ECO:0000256" key="4">
    <source>
        <dbReference type="ARBA" id="ARBA00023134"/>
    </source>
</evidence>
<dbReference type="Proteomes" id="UP000604046">
    <property type="component" value="Unassembled WGS sequence"/>
</dbReference>
<dbReference type="InterPro" id="IPR008280">
    <property type="entry name" value="Tub_FtsZ_C"/>
</dbReference>
<gene>
    <name evidence="6" type="primary">TUBA6</name>
    <name evidence="6" type="ORF">SNAT2548_LOCUS14760</name>
</gene>
<evidence type="ECO:0000256" key="1">
    <source>
        <dbReference type="ARBA" id="ARBA00009636"/>
    </source>
</evidence>
<dbReference type="PRINTS" id="PR01519">
    <property type="entry name" value="EPSLNTUBULIN"/>
</dbReference>
<dbReference type="SUPFAM" id="SSF55307">
    <property type="entry name" value="Tubulin C-terminal domain-like"/>
    <property type="match status" value="1"/>
</dbReference>
<dbReference type="Gene3D" id="3.40.50.1440">
    <property type="entry name" value="Tubulin/FtsZ, GTPase domain"/>
    <property type="match status" value="2"/>
</dbReference>
<evidence type="ECO:0000313" key="6">
    <source>
        <dbReference type="EMBL" id="CAE7278387.1"/>
    </source>
</evidence>
<dbReference type="GO" id="GO:0005525">
    <property type="term" value="F:GTP binding"/>
    <property type="evidence" value="ECO:0007669"/>
    <property type="project" value="UniProtKB-KW"/>
</dbReference>